<dbReference type="AlphaFoldDB" id="A0A3M6UAY7"/>
<dbReference type="GO" id="GO:0006417">
    <property type="term" value="P:regulation of translation"/>
    <property type="evidence" value="ECO:0007669"/>
    <property type="project" value="TreeGrafter"/>
</dbReference>
<dbReference type="PANTHER" id="PTHR48032">
    <property type="entry name" value="RNA-BINDING PROTEIN MUSASHI HOMOLOG RBP6"/>
    <property type="match status" value="1"/>
</dbReference>
<dbReference type="FunFam" id="3.30.70.330:FF:000040">
    <property type="entry name" value="Heterogeneous nuclear ribonucleoprotein A2/B1"/>
    <property type="match status" value="1"/>
</dbReference>
<dbReference type="CDD" id="cd12325">
    <property type="entry name" value="RRM1_hnRNPA_hnRNPD_like"/>
    <property type="match status" value="1"/>
</dbReference>
<organism evidence="6 7">
    <name type="scientific">Pocillopora damicornis</name>
    <name type="common">Cauliflower coral</name>
    <name type="synonym">Millepora damicornis</name>
    <dbReference type="NCBI Taxonomy" id="46731"/>
    <lineage>
        <taxon>Eukaryota</taxon>
        <taxon>Metazoa</taxon>
        <taxon>Cnidaria</taxon>
        <taxon>Anthozoa</taxon>
        <taxon>Hexacorallia</taxon>
        <taxon>Scleractinia</taxon>
        <taxon>Astrocoeniina</taxon>
        <taxon>Pocilloporidae</taxon>
        <taxon>Pocillopora</taxon>
    </lineage>
</organism>
<feature type="domain" description="RRM" evidence="5">
    <location>
        <begin position="143"/>
        <end position="189"/>
    </location>
</feature>
<dbReference type="STRING" id="46731.A0A3M6UAY7"/>
<comment type="caution">
    <text evidence="6">The sequence shown here is derived from an EMBL/GenBank/DDBJ whole genome shotgun (WGS) entry which is preliminary data.</text>
</comment>
<name>A0A3M6UAY7_POCDA</name>
<dbReference type="GO" id="GO:0003729">
    <property type="term" value="F:mRNA binding"/>
    <property type="evidence" value="ECO:0007669"/>
    <property type="project" value="TreeGrafter"/>
</dbReference>
<proteinExistence type="predicted"/>
<protein>
    <recommendedName>
        <fullName evidence="5">RRM domain-containing protein</fullName>
    </recommendedName>
</protein>
<dbReference type="OrthoDB" id="1875751at2759"/>
<reference evidence="6 7" key="1">
    <citation type="journal article" date="2018" name="Sci. Rep.">
        <title>Comparative analysis of the Pocillopora damicornis genome highlights role of immune system in coral evolution.</title>
        <authorList>
            <person name="Cunning R."/>
            <person name="Bay R.A."/>
            <person name="Gillette P."/>
            <person name="Baker A.C."/>
            <person name="Traylor-Knowles N."/>
        </authorList>
    </citation>
    <scope>NUCLEOTIDE SEQUENCE [LARGE SCALE GENOMIC DNA]</scope>
    <source>
        <strain evidence="6">RSMAS</strain>
        <tissue evidence="6">Whole animal</tissue>
    </source>
</reference>
<feature type="region of interest" description="Disordered" evidence="4">
    <location>
        <begin position="113"/>
        <end position="136"/>
    </location>
</feature>
<dbReference type="InterPro" id="IPR035979">
    <property type="entry name" value="RBD_domain_sf"/>
</dbReference>
<sequence>GQSCYRCIVVGSTIFTDKKIFLGKSFKTDVFCKMVRGSTIGDDIGKIFVGGLSHETTQESLKSYFSSFGEVTDVVVMRDTVTKKPRGFGFVTFQDPNSVQKVLNHPGSHVVDKKPIDPKQAVPRGPGQAGSVSVQPSRDNNEMKIFVGGIANGTTEEDLSNYFSAYGKVIHVNLMYEHNQPDGTKRMRGNFLLSSAFYYISLCEEENNGGMCQLLYHSSVLFFNPGILGKTNLTPMSIARKTNTTVEVKRAEKRDTKAMGAMQGPYGMQHPIGMGRGFPSYGAMGPGAGAATSGFAGAPGPSPAYGYGTTAAGVPTAYDPNAAAAAMYGRGSAAGYGTGYGGAAGVATQQASASGAGAPGGYPDYSRMQVSQAGQPGAAAGAPHVDSSVAPDYSAYGLGNYQQQQDLQYGPTRTSYSSESNFAAYGSAEPAGYTGAAAPAYGETFGRGTAPSRGFHPYGR</sequence>
<feature type="non-terminal residue" evidence="6">
    <location>
        <position position="1"/>
    </location>
</feature>
<evidence type="ECO:0000259" key="5">
    <source>
        <dbReference type="PROSITE" id="PS50102"/>
    </source>
</evidence>
<dbReference type="Proteomes" id="UP000275408">
    <property type="component" value="Unassembled WGS sequence"/>
</dbReference>
<keyword evidence="2 3" id="KW-0694">RNA-binding</keyword>
<dbReference type="Gene3D" id="3.30.70.330">
    <property type="match status" value="2"/>
</dbReference>
<dbReference type="PANTHER" id="PTHR48032:SF6">
    <property type="entry name" value="RNA-BINDING (RRM_RBD_RNP MOTIFS) FAMILY PROTEIN"/>
    <property type="match status" value="1"/>
</dbReference>
<dbReference type="Pfam" id="PF00076">
    <property type="entry name" value="RRM_1"/>
    <property type="match status" value="2"/>
</dbReference>
<accession>A0A3M6UAY7</accession>
<evidence type="ECO:0000313" key="6">
    <source>
        <dbReference type="EMBL" id="RMX50791.1"/>
    </source>
</evidence>
<keyword evidence="1" id="KW-0677">Repeat</keyword>
<dbReference type="SUPFAM" id="SSF54928">
    <property type="entry name" value="RNA-binding domain, RBD"/>
    <property type="match status" value="1"/>
</dbReference>
<evidence type="ECO:0000256" key="4">
    <source>
        <dbReference type="SAM" id="MobiDB-lite"/>
    </source>
</evidence>
<evidence type="ECO:0000256" key="1">
    <source>
        <dbReference type="ARBA" id="ARBA00022737"/>
    </source>
</evidence>
<dbReference type="InterPro" id="IPR012677">
    <property type="entry name" value="Nucleotide-bd_a/b_plait_sf"/>
</dbReference>
<dbReference type="InterPro" id="IPR000504">
    <property type="entry name" value="RRM_dom"/>
</dbReference>
<dbReference type="SMART" id="SM00360">
    <property type="entry name" value="RRM"/>
    <property type="match status" value="2"/>
</dbReference>
<dbReference type="PROSITE" id="PS50102">
    <property type="entry name" value="RRM"/>
    <property type="match status" value="2"/>
</dbReference>
<gene>
    <name evidence="6" type="ORF">pdam_00003198</name>
</gene>
<evidence type="ECO:0000313" key="7">
    <source>
        <dbReference type="Proteomes" id="UP000275408"/>
    </source>
</evidence>
<keyword evidence="7" id="KW-1185">Reference proteome</keyword>
<feature type="domain" description="RRM" evidence="5">
    <location>
        <begin position="45"/>
        <end position="139"/>
    </location>
</feature>
<evidence type="ECO:0000256" key="3">
    <source>
        <dbReference type="PROSITE-ProRule" id="PRU00176"/>
    </source>
</evidence>
<dbReference type="EMBL" id="RCHS01001895">
    <property type="protein sequence ID" value="RMX50791.1"/>
    <property type="molecule type" value="Genomic_DNA"/>
</dbReference>
<evidence type="ECO:0000256" key="2">
    <source>
        <dbReference type="ARBA" id="ARBA00022884"/>
    </source>
</evidence>